<sequence length="444" mass="47740">MKPTTEPTIEPATPPSKKALGIIFMTVFIDLLGFGIVLPLLPQYGDFYKSNKWELGALMSAFSAMQFLFAPIWGRLSDKIGRRPILMLGLAGSSTSYLLFGYVSSLAKGELLLGMNGMTWLFITRITAGIAGATISTAAAYIADVTGRAGRAKGMALIGAAFGIGFTFGPLIGAFFVSDDMKAPPSSAPGYVAGILSAMALLSAIFVLPESLRPNNIPKKRHWIDLESFGKAIRNPVTLFILSASFLAIFSFSQFETTIPLLARYKEISPKQIFYLLSFIGLVMTISQGGIVRRLIPRLGEFKMGLAGTLLLSAGLMLLAVFWNVDSITALLAIVSVCVVGFSFISPSLQSMLSLQADETEQGGILGLGQSVSAIARIAGPFVGVVLFKLHDEELKSENYEIAKAKIEQSISYPYWSGAALMLLAALFLLTLRNADSKAITRED</sequence>
<evidence type="ECO:0000313" key="8">
    <source>
        <dbReference type="EMBL" id="VAX39350.1"/>
    </source>
</evidence>
<dbReference type="CDD" id="cd17330">
    <property type="entry name" value="MFS_SLC46_TetA_like"/>
    <property type="match status" value="1"/>
</dbReference>
<dbReference type="GO" id="GO:0016020">
    <property type="term" value="C:membrane"/>
    <property type="evidence" value="ECO:0007669"/>
    <property type="project" value="UniProtKB-SubCell"/>
</dbReference>
<dbReference type="SUPFAM" id="SSF103473">
    <property type="entry name" value="MFS general substrate transporter"/>
    <property type="match status" value="1"/>
</dbReference>
<feature type="transmembrane region" description="Helical" evidence="6">
    <location>
        <begin position="233"/>
        <end position="253"/>
    </location>
</feature>
<keyword evidence="2" id="KW-0813">Transport</keyword>
<proteinExistence type="predicted"/>
<feature type="transmembrane region" description="Helical" evidence="6">
    <location>
        <begin position="413"/>
        <end position="432"/>
    </location>
</feature>
<dbReference type="Pfam" id="PF07690">
    <property type="entry name" value="MFS_1"/>
    <property type="match status" value="1"/>
</dbReference>
<evidence type="ECO:0000256" key="3">
    <source>
        <dbReference type="ARBA" id="ARBA00022692"/>
    </source>
</evidence>
<evidence type="ECO:0000256" key="4">
    <source>
        <dbReference type="ARBA" id="ARBA00022989"/>
    </source>
</evidence>
<feature type="domain" description="Major facilitator superfamily (MFS) profile" evidence="7">
    <location>
        <begin position="19"/>
        <end position="437"/>
    </location>
</feature>
<feature type="transmembrane region" description="Helical" evidence="6">
    <location>
        <begin position="53"/>
        <end position="73"/>
    </location>
</feature>
<evidence type="ECO:0000256" key="5">
    <source>
        <dbReference type="ARBA" id="ARBA00023136"/>
    </source>
</evidence>
<feature type="transmembrane region" description="Helical" evidence="6">
    <location>
        <begin position="155"/>
        <end position="178"/>
    </location>
</feature>
<dbReference type="InterPro" id="IPR001958">
    <property type="entry name" value="Tet-R_TetA/multi-R_MdtG-like"/>
</dbReference>
<feature type="transmembrane region" description="Helical" evidence="6">
    <location>
        <begin position="190"/>
        <end position="212"/>
    </location>
</feature>
<dbReference type="PRINTS" id="PR01035">
    <property type="entry name" value="TCRTETA"/>
</dbReference>
<evidence type="ECO:0000256" key="1">
    <source>
        <dbReference type="ARBA" id="ARBA00004141"/>
    </source>
</evidence>
<reference evidence="8" key="1">
    <citation type="submission" date="2018-06" db="EMBL/GenBank/DDBJ databases">
        <authorList>
            <person name="Zhirakovskaya E."/>
        </authorList>
    </citation>
    <scope>NUCLEOTIDE SEQUENCE</scope>
</reference>
<accession>A0A3B1DVS9</accession>
<gene>
    <name evidence="8" type="ORF">MNBD_PLANCTO02-938</name>
</gene>
<name>A0A3B1DVS9_9ZZZZ</name>
<protein>
    <submittedName>
        <fullName evidence="8">Uncharacterized MFS-type transporter</fullName>
    </submittedName>
</protein>
<feature type="transmembrane region" description="Helical" evidence="6">
    <location>
        <begin position="119"/>
        <end position="143"/>
    </location>
</feature>
<dbReference type="PROSITE" id="PS50850">
    <property type="entry name" value="MFS"/>
    <property type="match status" value="1"/>
</dbReference>
<dbReference type="EMBL" id="UOGL01000323">
    <property type="protein sequence ID" value="VAX39350.1"/>
    <property type="molecule type" value="Genomic_DNA"/>
</dbReference>
<feature type="transmembrane region" description="Helical" evidence="6">
    <location>
        <begin position="20"/>
        <end position="41"/>
    </location>
</feature>
<dbReference type="Gene3D" id="1.20.1250.20">
    <property type="entry name" value="MFS general substrate transporter like domains"/>
    <property type="match status" value="1"/>
</dbReference>
<evidence type="ECO:0000256" key="2">
    <source>
        <dbReference type="ARBA" id="ARBA00022448"/>
    </source>
</evidence>
<feature type="transmembrane region" description="Helical" evidence="6">
    <location>
        <begin position="85"/>
        <end position="107"/>
    </location>
</feature>
<dbReference type="PANTHER" id="PTHR23504">
    <property type="entry name" value="MAJOR FACILITATOR SUPERFAMILY DOMAIN-CONTAINING PROTEIN 10"/>
    <property type="match status" value="1"/>
</dbReference>
<evidence type="ECO:0000256" key="6">
    <source>
        <dbReference type="SAM" id="Phobius"/>
    </source>
</evidence>
<keyword evidence="5 6" id="KW-0472">Membrane</keyword>
<dbReference type="GO" id="GO:0022857">
    <property type="term" value="F:transmembrane transporter activity"/>
    <property type="evidence" value="ECO:0007669"/>
    <property type="project" value="InterPro"/>
</dbReference>
<feature type="transmembrane region" description="Helical" evidence="6">
    <location>
        <begin position="273"/>
        <end position="292"/>
    </location>
</feature>
<dbReference type="InterPro" id="IPR020846">
    <property type="entry name" value="MFS_dom"/>
</dbReference>
<evidence type="ECO:0000259" key="7">
    <source>
        <dbReference type="PROSITE" id="PS50850"/>
    </source>
</evidence>
<dbReference type="AlphaFoldDB" id="A0A3B1DVS9"/>
<feature type="transmembrane region" description="Helical" evidence="6">
    <location>
        <begin position="365"/>
        <end position="388"/>
    </location>
</feature>
<dbReference type="InterPro" id="IPR011701">
    <property type="entry name" value="MFS"/>
</dbReference>
<feature type="transmembrane region" description="Helical" evidence="6">
    <location>
        <begin position="328"/>
        <end position="345"/>
    </location>
</feature>
<dbReference type="PANTHER" id="PTHR23504:SF15">
    <property type="entry name" value="MAJOR FACILITATOR SUPERFAMILY (MFS) PROFILE DOMAIN-CONTAINING PROTEIN"/>
    <property type="match status" value="1"/>
</dbReference>
<comment type="subcellular location">
    <subcellularLocation>
        <location evidence="1">Membrane</location>
        <topology evidence="1">Multi-pass membrane protein</topology>
    </subcellularLocation>
</comment>
<keyword evidence="4 6" id="KW-1133">Transmembrane helix</keyword>
<dbReference type="InterPro" id="IPR036259">
    <property type="entry name" value="MFS_trans_sf"/>
</dbReference>
<feature type="transmembrane region" description="Helical" evidence="6">
    <location>
        <begin position="304"/>
        <end position="322"/>
    </location>
</feature>
<keyword evidence="3 6" id="KW-0812">Transmembrane</keyword>
<organism evidence="8">
    <name type="scientific">hydrothermal vent metagenome</name>
    <dbReference type="NCBI Taxonomy" id="652676"/>
    <lineage>
        <taxon>unclassified sequences</taxon>
        <taxon>metagenomes</taxon>
        <taxon>ecological metagenomes</taxon>
    </lineage>
</organism>